<accession>A0A0S7XMF0</accession>
<evidence type="ECO:0000313" key="11">
    <source>
        <dbReference type="EMBL" id="KPJ63666.1"/>
    </source>
</evidence>
<evidence type="ECO:0000256" key="1">
    <source>
        <dbReference type="ARBA" id="ARBA00004812"/>
    </source>
</evidence>
<dbReference type="PRINTS" id="PR00099">
    <property type="entry name" value="CPSGATASE"/>
</dbReference>
<dbReference type="SUPFAM" id="SSF52021">
    <property type="entry name" value="Carbamoyl phosphate synthetase, small subunit N-terminal domain"/>
    <property type="match status" value="1"/>
</dbReference>
<dbReference type="AlphaFoldDB" id="A0A0S7XMF0"/>
<comment type="caution">
    <text evidence="11">The sequence shown here is derived from an EMBL/GenBank/DDBJ whole genome shotgun (WGS) entry which is preliminary data.</text>
</comment>
<dbReference type="Gene3D" id="3.40.50.880">
    <property type="match status" value="1"/>
</dbReference>
<dbReference type="InterPro" id="IPR036480">
    <property type="entry name" value="CarbP_synth_ssu_N_sf"/>
</dbReference>
<evidence type="ECO:0000259" key="10">
    <source>
        <dbReference type="SMART" id="SM01097"/>
    </source>
</evidence>
<keyword evidence="6" id="KW-0067">ATP-binding</keyword>
<feature type="non-terminal residue" evidence="11">
    <location>
        <position position="276"/>
    </location>
</feature>
<sequence length="276" mass="29797">MKAIIALEDGTIFEGNSFGAEGEVIGEVVFNTQVVGFQEILTDPAYRKQIIAIGYPHVGNVGINDRSNESDSAHASALVIKEYSRIYSNWQAKGSLEDFMKKNKIIGIEGIDTRALTIHIRDNGEMRGVVSTKDFNKESLVNKAKSYEIPDPVSEIKAEGLSTSLGTGKRQEAGKGKQVLINLGANNSTLSKFPDAKIVPYDVKAEKILEKKPEQVIVSGGPGDPRKLTGLIEEVKKLIGKVSLYGIQNGACVLALALGCTVDRMKVGHHGVNHPV</sequence>
<evidence type="ECO:0000256" key="3">
    <source>
        <dbReference type="ARBA" id="ARBA00012738"/>
    </source>
</evidence>
<dbReference type="SUPFAM" id="SSF52317">
    <property type="entry name" value="Class I glutamine amidotransferase-like"/>
    <property type="match status" value="1"/>
</dbReference>
<dbReference type="SMART" id="SM01097">
    <property type="entry name" value="CPSase_sm_chain"/>
    <property type="match status" value="1"/>
</dbReference>
<dbReference type="Pfam" id="PF00117">
    <property type="entry name" value="GATase"/>
    <property type="match status" value="1"/>
</dbReference>
<name>A0A0S7XMF0_UNCSA</name>
<reference evidence="11 12" key="1">
    <citation type="journal article" date="2015" name="Microbiome">
        <title>Genomic resolution of linkages in carbon, nitrogen, and sulfur cycling among widespread estuary sediment bacteria.</title>
        <authorList>
            <person name="Baker B.J."/>
            <person name="Lazar C.S."/>
            <person name="Teske A.P."/>
            <person name="Dick G.J."/>
        </authorList>
    </citation>
    <scope>NUCLEOTIDE SEQUENCE [LARGE SCALE GENOMIC DNA]</scope>
    <source>
        <strain evidence="11">DG_54_3</strain>
    </source>
</reference>
<keyword evidence="8" id="KW-0665">Pyrimidine biosynthesis</keyword>
<dbReference type="Pfam" id="PF00988">
    <property type="entry name" value="CPSase_sm_chain"/>
    <property type="match status" value="1"/>
</dbReference>
<gene>
    <name evidence="11" type="ORF">AMJ44_14215</name>
</gene>
<evidence type="ECO:0000256" key="8">
    <source>
        <dbReference type="ARBA" id="ARBA00022975"/>
    </source>
</evidence>
<evidence type="ECO:0000256" key="6">
    <source>
        <dbReference type="ARBA" id="ARBA00022840"/>
    </source>
</evidence>
<evidence type="ECO:0000256" key="2">
    <source>
        <dbReference type="ARBA" id="ARBA00005077"/>
    </source>
</evidence>
<dbReference type="NCBIfam" id="NF009475">
    <property type="entry name" value="PRK12838.1"/>
    <property type="match status" value="1"/>
</dbReference>
<keyword evidence="5" id="KW-0547">Nucleotide-binding</keyword>
<evidence type="ECO:0000256" key="4">
    <source>
        <dbReference type="ARBA" id="ARBA00022598"/>
    </source>
</evidence>
<comment type="catalytic activity">
    <reaction evidence="9">
        <text>L-glutamine + H2O = L-glutamate + NH4(+)</text>
        <dbReference type="Rhea" id="RHEA:15889"/>
        <dbReference type="ChEBI" id="CHEBI:15377"/>
        <dbReference type="ChEBI" id="CHEBI:28938"/>
        <dbReference type="ChEBI" id="CHEBI:29985"/>
        <dbReference type="ChEBI" id="CHEBI:58359"/>
    </reaction>
</comment>
<dbReference type="GO" id="GO:0004088">
    <property type="term" value="F:carbamoyl-phosphate synthase (glutamine-hydrolyzing) activity"/>
    <property type="evidence" value="ECO:0007669"/>
    <property type="project" value="UniProtKB-EC"/>
</dbReference>
<protein>
    <recommendedName>
        <fullName evidence="3">carbamoyl-phosphate synthase (glutamine-hydrolyzing)</fullName>
        <ecNumber evidence="3">6.3.5.5</ecNumber>
    </recommendedName>
</protein>
<organism evidence="11 12">
    <name type="scientific">candidate division WOR-1 bacterium DG_54_3</name>
    <dbReference type="NCBI Taxonomy" id="1703775"/>
    <lineage>
        <taxon>Bacteria</taxon>
        <taxon>Bacillati</taxon>
        <taxon>Saganbacteria</taxon>
    </lineage>
</organism>
<dbReference type="InterPro" id="IPR017926">
    <property type="entry name" value="GATASE"/>
</dbReference>
<comment type="pathway">
    <text evidence="2">Amino-acid biosynthesis; L-arginine biosynthesis; carbamoyl phosphate from bicarbonate: step 1/1.</text>
</comment>
<dbReference type="EC" id="6.3.5.5" evidence="3"/>
<dbReference type="InterPro" id="IPR002474">
    <property type="entry name" value="CarbamoylP_synth_ssu_N"/>
</dbReference>
<dbReference type="Proteomes" id="UP000051861">
    <property type="component" value="Unassembled WGS sequence"/>
</dbReference>
<dbReference type="InterPro" id="IPR029062">
    <property type="entry name" value="Class_I_gatase-like"/>
</dbReference>
<evidence type="ECO:0000256" key="5">
    <source>
        <dbReference type="ARBA" id="ARBA00022741"/>
    </source>
</evidence>
<evidence type="ECO:0000256" key="7">
    <source>
        <dbReference type="ARBA" id="ARBA00022962"/>
    </source>
</evidence>
<dbReference type="Gene3D" id="3.50.30.20">
    <property type="entry name" value="Carbamoyl-phosphate synthase small subunit, N-terminal domain"/>
    <property type="match status" value="1"/>
</dbReference>
<evidence type="ECO:0000256" key="9">
    <source>
        <dbReference type="ARBA" id="ARBA00049285"/>
    </source>
</evidence>
<keyword evidence="4" id="KW-0436">Ligase</keyword>
<proteinExistence type="predicted"/>
<feature type="domain" description="Carbamoyl-phosphate synthase small subunit N-terminal" evidence="10">
    <location>
        <begin position="1"/>
        <end position="131"/>
    </location>
</feature>
<evidence type="ECO:0000313" key="12">
    <source>
        <dbReference type="Proteomes" id="UP000051861"/>
    </source>
</evidence>
<dbReference type="GO" id="GO:0006221">
    <property type="term" value="P:pyrimidine nucleotide biosynthetic process"/>
    <property type="evidence" value="ECO:0007669"/>
    <property type="project" value="UniProtKB-KW"/>
</dbReference>
<comment type="pathway">
    <text evidence="1">Pyrimidine metabolism; UMP biosynthesis via de novo pathway; (S)-dihydroorotate from bicarbonate: step 1/3.</text>
</comment>
<keyword evidence="7" id="KW-0315">Glutamine amidotransferase</keyword>
<dbReference type="FunFam" id="3.50.30.20:FF:000001">
    <property type="entry name" value="Carbamoyl-phosphate synthase small chain"/>
    <property type="match status" value="1"/>
</dbReference>
<dbReference type="EMBL" id="LIZX01000226">
    <property type="protein sequence ID" value="KPJ63666.1"/>
    <property type="molecule type" value="Genomic_DNA"/>
</dbReference>
<dbReference type="GO" id="GO:0005524">
    <property type="term" value="F:ATP binding"/>
    <property type="evidence" value="ECO:0007669"/>
    <property type="project" value="UniProtKB-KW"/>
</dbReference>